<reference evidence="3 4" key="1">
    <citation type="submission" date="2021-06" db="EMBL/GenBank/DDBJ databases">
        <title>Genome sequence of Babesia caballi.</title>
        <authorList>
            <person name="Yamagishi J."/>
            <person name="Kidaka T."/>
            <person name="Ochi A."/>
        </authorList>
    </citation>
    <scope>NUCLEOTIDE SEQUENCE [LARGE SCALE GENOMIC DNA]</scope>
    <source>
        <strain evidence="3">USDA-D6B2</strain>
    </source>
</reference>
<feature type="compositionally biased region" description="Low complexity" evidence="1">
    <location>
        <begin position="537"/>
        <end position="549"/>
    </location>
</feature>
<feature type="region of interest" description="Disordered" evidence="1">
    <location>
        <begin position="961"/>
        <end position="1019"/>
    </location>
</feature>
<feature type="compositionally biased region" description="Basic and acidic residues" evidence="1">
    <location>
        <begin position="913"/>
        <end position="922"/>
    </location>
</feature>
<organism evidence="3 4">
    <name type="scientific">Babesia caballi</name>
    <dbReference type="NCBI Taxonomy" id="5871"/>
    <lineage>
        <taxon>Eukaryota</taxon>
        <taxon>Sar</taxon>
        <taxon>Alveolata</taxon>
        <taxon>Apicomplexa</taxon>
        <taxon>Aconoidasida</taxon>
        <taxon>Piroplasmida</taxon>
        <taxon>Babesiidae</taxon>
        <taxon>Babesia</taxon>
    </lineage>
</organism>
<feature type="transmembrane region" description="Helical" evidence="2">
    <location>
        <begin position="12"/>
        <end position="32"/>
    </location>
</feature>
<evidence type="ECO:0000313" key="3">
    <source>
        <dbReference type="EMBL" id="GIX62908.1"/>
    </source>
</evidence>
<keyword evidence="2" id="KW-0812">Transmembrane</keyword>
<feature type="transmembrane region" description="Helical" evidence="2">
    <location>
        <begin position="44"/>
        <end position="64"/>
    </location>
</feature>
<feature type="transmembrane region" description="Helical" evidence="2">
    <location>
        <begin position="167"/>
        <end position="185"/>
    </location>
</feature>
<feature type="transmembrane region" description="Helical" evidence="2">
    <location>
        <begin position="101"/>
        <end position="124"/>
    </location>
</feature>
<keyword evidence="2" id="KW-1133">Transmembrane helix</keyword>
<protein>
    <submittedName>
        <fullName evidence="3">Carbohydrate ABC transporter membrane protein 1</fullName>
    </submittedName>
</protein>
<evidence type="ECO:0000256" key="2">
    <source>
        <dbReference type="SAM" id="Phobius"/>
    </source>
</evidence>
<proteinExistence type="predicted"/>
<feature type="compositionally biased region" description="Basic and acidic residues" evidence="1">
    <location>
        <begin position="977"/>
        <end position="988"/>
    </location>
</feature>
<feature type="region of interest" description="Disordered" evidence="1">
    <location>
        <begin position="534"/>
        <end position="562"/>
    </location>
</feature>
<feature type="compositionally biased region" description="Acidic residues" evidence="1">
    <location>
        <begin position="1003"/>
        <end position="1016"/>
    </location>
</feature>
<feature type="transmembrane region" description="Helical" evidence="2">
    <location>
        <begin position="345"/>
        <end position="368"/>
    </location>
</feature>
<sequence>MSSMRKDQVYVLSNFFGMTLIGFTAFMSTDFIRLLAFDTVKDESYWISAYQIMLWSVTVGAMLVKIPAAPSLMYCLRYNAFFLIVTAVAFFMNWFESISFHLLVILWAYSVGIALVNAVVFASYHHSGARGLALGCMLSFASTYVVLEIMKYKLWILGTPGSYRNIVVGYLALRLVANFAAMAILSSGAHELHFEQFDNAFKDLKKGVLLEWLSGTLHDTNVRIALSEVVPRYVSPIVGISKISESGKLTAVWLMFLALSLSCSIFTPYLGVSNWDLSVFKIGEIDRAEHVGNFIGAILGTIWRQSWCGVAGMVIIYTFHVALSVFLSCYVHSYKISLVIPVEPVIALTCITAALGSFLTVVTFTHFFDLALELTCCNAKEEPDASALCCRDDDSLECLCSEQFCNERCGKSLNESGTTTDKKIKVHIPPNNEEMYKLWRPDLCLLCWLYRHNPDEVCHAAEEDQKQNEDNTCHYILRNCKVSICPYCDMNLLMECSKIECICDEDCLAPLPNANMFKEDDEYQAALRKYQAKKGEGSSNQSDSESSDGTTAASNNEEDLTDEKPIKIPLHEMKFPNTSNISIVTTASTDFVIADSACCNSRNAAQASTGAKSKPRGRDFNVLSICCYSCCHYDLKVMVRCQEPNSTFHLMQQPYPGKFNPIGCIVFNGTCSKTTNHNQAQGTTQQQTTPANKKDPILVPRDIKNSLTYACQESEVSSITRVPCTEDTVEENGLCACCKTANTAFQKITTNCATPAGTTTTSSSTSSSSSTASGGTTQSNHPTCCHMKVKPTAMPYHFRKMDIFRNSFVGALFFIIFVFATAKLLIAILFAVVDLKTGLDLSSNFTIVEPFFKQSEDPNTYGIYDTMNNEQLQEIFETERSEALSTKLTAMGPVQQWLASPSFDEVYESNVKRFSGEPEGKHSTQSTASGHVESEGDATTTTEDTHNDFSKDIILSSGIAASAESNGEEPSGAAPESKNEQDDDKAADSEDEDTTDKAKSEASDDDDEEKEEEVDEASLSLVDYEKHQMEKVLKQYKWLCNDLEYAYLENWAEETAETKKKDEDVEKIKRIRRVKWCLDSGLKEYALQSADAIKQYLTATNGKWDAEWHRYESGIKHKLKILGNTSSLLSPVNASKLGNAEWQIALTDAKIAMWREVSKDAEKLADVTKKLEELGQAVTAATGTEVIVAMIALWRYRIEVIEHMTTEGVLFLNWRSFKSYWEQILSWETEFLPLYLEEYKDVKSL</sequence>
<keyword evidence="4" id="KW-1185">Reference proteome</keyword>
<feature type="compositionally biased region" description="Low complexity" evidence="1">
    <location>
        <begin position="677"/>
        <end position="689"/>
    </location>
</feature>
<dbReference type="GeneID" id="94194389"/>
<keyword evidence="2" id="KW-0472">Membrane</keyword>
<feature type="compositionally biased region" description="Low complexity" evidence="1">
    <location>
        <begin position="756"/>
        <end position="777"/>
    </location>
</feature>
<evidence type="ECO:0000313" key="4">
    <source>
        <dbReference type="Proteomes" id="UP001497744"/>
    </source>
</evidence>
<dbReference type="RefSeq" id="XP_067714977.1">
    <property type="nucleotide sequence ID" value="XM_067858876.1"/>
</dbReference>
<feature type="transmembrane region" description="Helical" evidence="2">
    <location>
        <begin position="808"/>
        <end position="833"/>
    </location>
</feature>
<feature type="transmembrane region" description="Helical" evidence="2">
    <location>
        <begin position="310"/>
        <end position="333"/>
    </location>
</feature>
<gene>
    <name evidence="3" type="ORF">BcabD6B2_23430</name>
</gene>
<feature type="region of interest" description="Disordered" evidence="1">
    <location>
        <begin position="913"/>
        <end position="949"/>
    </location>
</feature>
<evidence type="ECO:0000256" key="1">
    <source>
        <dbReference type="SAM" id="MobiDB-lite"/>
    </source>
</evidence>
<feature type="transmembrane region" description="Helical" evidence="2">
    <location>
        <begin position="131"/>
        <end position="147"/>
    </location>
</feature>
<comment type="caution">
    <text evidence="3">The sequence shown here is derived from an EMBL/GenBank/DDBJ whole genome shotgun (WGS) entry which is preliminary data.</text>
</comment>
<dbReference type="Proteomes" id="UP001497744">
    <property type="component" value="Unassembled WGS sequence"/>
</dbReference>
<dbReference type="AlphaFoldDB" id="A0AAV4LRW2"/>
<feature type="region of interest" description="Disordered" evidence="1">
    <location>
        <begin position="756"/>
        <end position="783"/>
    </location>
</feature>
<accession>A0AAV4LRW2</accession>
<name>A0AAV4LRW2_BABCB</name>
<dbReference type="EMBL" id="BPLF01000002">
    <property type="protein sequence ID" value="GIX62908.1"/>
    <property type="molecule type" value="Genomic_DNA"/>
</dbReference>
<feature type="region of interest" description="Disordered" evidence="1">
    <location>
        <begin position="677"/>
        <end position="697"/>
    </location>
</feature>
<feature type="transmembrane region" description="Helical" evidence="2">
    <location>
        <begin position="76"/>
        <end position="95"/>
    </location>
</feature>
<feature type="transmembrane region" description="Helical" evidence="2">
    <location>
        <begin position="251"/>
        <end position="271"/>
    </location>
</feature>